<evidence type="ECO:0000313" key="9">
    <source>
        <dbReference type="EMBL" id="CUU56076.1"/>
    </source>
</evidence>
<feature type="domain" description="Acyl-CoA dehydrogenase/oxidase C-terminal" evidence="7">
    <location>
        <begin position="251"/>
        <end position="377"/>
    </location>
</feature>
<evidence type="ECO:0000256" key="3">
    <source>
        <dbReference type="ARBA" id="ARBA00022630"/>
    </source>
</evidence>
<dbReference type="GO" id="GO:0003995">
    <property type="term" value="F:acyl-CoA dehydrogenase activity"/>
    <property type="evidence" value="ECO:0007669"/>
    <property type="project" value="TreeGrafter"/>
</dbReference>
<dbReference type="Gene3D" id="2.40.110.10">
    <property type="entry name" value="Butyryl-CoA Dehydrogenase, subunit A, domain 2"/>
    <property type="match status" value="1"/>
</dbReference>
<dbReference type="Pfam" id="PF02771">
    <property type="entry name" value="Acyl-CoA_dh_N"/>
    <property type="match status" value="1"/>
</dbReference>
<dbReference type="PANTHER" id="PTHR43884:SF20">
    <property type="entry name" value="ACYL-COA DEHYDROGENASE FADE28"/>
    <property type="match status" value="1"/>
</dbReference>
<feature type="domain" description="Acyl-CoA dehydrogenase/oxidase N-terminal" evidence="8">
    <location>
        <begin position="14"/>
        <end position="118"/>
    </location>
</feature>
<feature type="compositionally biased region" description="Gly residues" evidence="6">
    <location>
        <begin position="152"/>
        <end position="169"/>
    </location>
</feature>
<protein>
    <submittedName>
        <fullName evidence="9">Acyl-CoA dehydrogenase</fullName>
    </submittedName>
</protein>
<dbReference type="InterPro" id="IPR037069">
    <property type="entry name" value="AcylCoA_DH/ox_N_sf"/>
</dbReference>
<evidence type="ECO:0000256" key="5">
    <source>
        <dbReference type="ARBA" id="ARBA00023002"/>
    </source>
</evidence>
<dbReference type="InterPro" id="IPR009100">
    <property type="entry name" value="AcylCoA_DH/oxidase_NM_dom_sf"/>
</dbReference>
<organism evidence="9 10">
    <name type="scientific">Parafrankia irregularis</name>
    <dbReference type="NCBI Taxonomy" id="795642"/>
    <lineage>
        <taxon>Bacteria</taxon>
        <taxon>Bacillati</taxon>
        <taxon>Actinomycetota</taxon>
        <taxon>Actinomycetes</taxon>
        <taxon>Frankiales</taxon>
        <taxon>Frankiaceae</taxon>
        <taxon>Parafrankia</taxon>
    </lineage>
</organism>
<sequence length="397" mass="40486">MDFTLSEPELAVDELAGRLFGDHASPERLRAAEEGAGPPFDRDLWTALADAGLLGTAVPEEAGGLGLGLVALARLLEHAGRTAAPVPALATLGYAVPPIVRFGTPALRDALLPGVLDGSTVLTAALAEPLGDPRRPATTARTEVSGEVSGAGAEGGGPGSSGAGPGPGGGWVLSGTKTCVPAGMIADAILVSATTETGAGLFLVDPAAPGVTRRAQRTIAWAVEAELELTDVRVAPTAAVGPLDTSALDWTLARATTASCAVMAGVVDEALRLTSLHTRTREQFGHPIAGFQAVRQRLADGFIDARAIRWTAAEALWRLDEGLPAAKEVAVAKLIAASGGRRVTRAAQHLHGATGVDRTYPVHRCYVLAKQLELALGGVSRQAAALGALLADEPLPA</sequence>
<dbReference type="InterPro" id="IPR013786">
    <property type="entry name" value="AcylCoA_DH/ox_N"/>
</dbReference>
<dbReference type="RefSeq" id="WP_091275564.1">
    <property type="nucleotide sequence ID" value="NZ_FAOZ01000006.1"/>
</dbReference>
<dbReference type="EMBL" id="FAOZ01000006">
    <property type="protein sequence ID" value="CUU56076.1"/>
    <property type="molecule type" value="Genomic_DNA"/>
</dbReference>
<feature type="region of interest" description="Disordered" evidence="6">
    <location>
        <begin position="129"/>
        <end position="169"/>
    </location>
</feature>
<comment type="similarity">
    <text evidence="2">Belongs to the acyl-CoA dehydrogenase family.</text>
</comment>
<keyword evidence="4" id="KW-0274">FAD</keyword>
<name>A0A0S4QMI9_9ACTN</name>
<dbReference type="Gene3D" id="1.10.540.10">
    <property type="entry name" value="Acyl-CoA dehydrogenase/oxidase, N-terminal domain"/>
    <property type="match status" value="1"/>
</dbReference>
<comment type="cofactor">
    <cofactor evidence="1">
        <name>FAD</name>
        <dbReference type="ChEBI" id="CHEBI:57692"/>
    </cofactor>
</comment>
<keyword evidence="3" id="KW-0285">Flavoprotein</keyword>
<dbReference type="SUPFAM" id="SSF56645">
    <property type="entry name" value="Acyl-CoA dehydrogenase NM domain-like"/>
    <property type="match status" value="1"/>
</dbReference>
<dbReference type="PANTHER" id="PTHR43884">
    <property type="entry name" value="ACYL-COA DEHYDROGENASE"/>
    <property type="match status" value="1"/>
</dbReference>
<proteinExistence type="inferred from homology"/>
<evidence type="ECO:0000259" key="7">
    <source>
        <dbReference type="Pfam" id="PF00441"/>
    </source>
</evidence>
<keyword evidence="5" id="KW-0560">Oxidoreductase</keyword>
<dbReference type="Proteomes" id="UP000198802">
    <property type="component" value="Unassembled WGS sequence"/>
</dbReference>
<keyword evidence="10" id="KW-1185">Reference proteome</keyword>
<evidence type="ECO:0000256" key="6">
    <source>
        <dbReference type="SAM" id="MobiDB-lite"/>
    </source>
</evidence>
<dbReference type="InterPro" id="IPR046373">
    <property type="entry name" value="Acyl-CoA_Oxase/DH_mid-dom_sf"/>
</dbReference>
<dbReference type="AlphaFoldDB" id="A0A0S4QMI9"/>
<dbReference type="CDD" id="cd00567">
    <property type="entry name" value="ACAD"/>
    <property type="match status" value="1"/>
</dbReference>
<reference evidence="10" key="1">
    <citation type="submission" date="2015-11" db="EMBL/GenBank/DDBJ databases">
        <authorList>
            <person name="Varghese N."/>
        </authorList>
    </citation>
    <scope>NUCLEOTIDE SEQUENCE [LARGE SCALE GENOMIC DNA]</scope>
    <source>
        <strain evidence="10">DSM 45899</strain>
    </source>
</reference>
<accession>A0A0S4QMI9</accession>
<dbReference type="Pfam" id="PF00441">
    <property type="entry name" value="Acyl-CoA_dh_1"/>
    <property type="match status" value="1"/>
</dbReference>
<dbReference type="InterPro" id="IPR009075">
    <property type="entry name" value="AcylCo_DH/oxidase_C"/>
</dbReference>
<evidence type="ECO:0000256" key="4">
    <source>
        <dbReference type="ARBA" id="ARBA00022827"/>
    </source>
</evidence>
<dbReference type="GO" id="GO:0050660">
    <property type="term" value="F:flavin adenine dinucleotide binding"/>
    <property type="evidence" value="ECO:0007669"/>
    <property type="project" value="InterPro"/>
</dbReference>
<dbReference type="SUPFAM" id="SSF47203">
    <property type="entry name" value="Acyl-CoA dehydrogenase C-terminal domain-like"/>
    <property type="match status" value="1"/>
</dbReference>
<evidence type="ECO:0000313" key="10">
    <source>
        <dbReference type="Proteomes" id="UP000198802"/>
    </source>
</evidence>
<evidence type="ECO:0000256" key="2">
    <source>
        <dbReference type="ARBA" id="ARBA00009347"/>
    </source>
</evidence>
<dbReference type="InterPro" id="IPR036250">
    <property type="entry name" value="AcylCo_DH-like_C"/>
</dbReference>
<evidence type="ECO:0000259" key="8">
    <source>
        <dbReference type="Pfam" id="PF02771"/>
    </source>
</evidence>
<dbReference type="Gene3D" id="1.20.140.10">
    <property type="entry name" value="Butyryl-CoA Dehydrogenase, subunit A, domain 3"/>
    <property type="match status" value="1"/>
</dbReference>
<evidence type="ECO:0000256" key="1">
    <source>
        <dbReference type="ARBA" id="ARBA00001974"/>
    </source>
</evidence>
<gene>
    <name evidence="9" type="ORF">Ga0074812_106331</name>
</gene>